<dbReference type="GO" id="GO:0000139">
    <property type="term" value="C:Golgi membrane"/>
    <property type="evidence" value="ECO:0007669"/>
    <property type="project" value="UniProtKB-SubCell"/>
</dbReference>
<dbReference type="InterPro" id="IPR019177">
    <property type="entry name" value="Golgin_subfamily_A_member_5"/>
</dbReference>
<comment type="caution">
    <text evidence="10">The sequence shown here is derived from an EMBL/GenBank/DDBJ whole genome shotgun (WGS) entry which is preliminary data.</text>
</comment>
<accession>A0A540NFY6</accession>
<keyword evidence="3 9" id="KW-1133">Transmembrane helix</keyword>
<feature type="region of interest" description="Disordered" evidence="8">
    <location>
        <begin position="83"/>
        <end position="218"/>
    </location>
</feature>
<evidence type="ECO:0000313" key="10">
    <source>
        <dbReference type="EMBL" id="TQE09941.1"/>
    </source>
</evidence>
<feature type="compositionally biased region" description="Polar residues" evidence="8">
    <location>
        <begin position="117"/>
        <end position="132"/>
    </location>
</feature>
<keyword evidence="2 9" id="KW-0812">Transmembrane</keyword>
<feature type="compositionally biased region" description="Low complexity" evidence="8">
    <location>
        <begin position="712"/>
        <end position="729"/>
    </location>
</feature>
<dbReference type="Pfam" id="PF09787">
    <property type="entry name" value="Golgin_A5"/>
    <property type="match status" value="2"/>
</dbReference>
<evidence type="ECO:0000256" key="6">
    <source>
        <dbReference type="ARBA" id="ARBA00023136"/>
    </source>
</evidence>
<evidence type="ECO:0000256" key="4">
    <source>
        <dbReference type="ARBA" id="ARBA00023034"/>
    </source>
</evidence>
<organism evidence="10 11">
    <name type="scientific">Malus baccata</name>
    <name type="common">Siberian crab apple</name>
    <name type="synonym">Pyrus baccata</name>
    <dbReference type="NCBI Taxonomy" id="106549"/>
    <lineage>
        <taxon>Eukaryota</taxon>
        <taxon>Viridiplantae</taxon>
        <taxon>Streptophyta</taxon>
        <taxon>Embryophyta</taxon>
        <taxon>Tracheophyta</taxon>
        <taxon>Spermatophyta</taxon>
        <taxon>Magnoliopsida</taxon>
        <taxon>eudicotyledons</taxon>
        <taxon>Gunneridae</taxon>
        <taxon>Pentapetalae</taxon>
        <taxon>rosids</taxon>
        <taxon>fabids</taxon>
        <taxon>Rosales</taxon>
        <taxon>Rosaceae</taxon>
        <taxon>Amygdaloideae</taxon>
        <taxon>Maleae</taxon>
        <taxon>Malus</taxon>
    </lineage>
</organism>
<evidence type="ECO:0008006" key="12">
    <source>
        <dbReference type="Google" id="ProtNLM"/>
    </source>
</evidence>
<feature type="transmembrane region" description="Helical" evidence="9">
    <location>
        <begin position="638"/>
        <end position="656"/>
    </location>
</feature>
<keyword evidence="4" id="KW-0333">Golgi apparatus</keyword>
<dbReference type="GO" id="GO:0007030">
    <property type="term" value="P:Golgi organization"/>
    <property type="evidence" value="ECO:0007669"/>
    <property type="project" value="InterPro"/>
</dbReference>
<keyword evidence="11" id="KW-1185">Reference proteome</keyword>
<evidence type="ECO:0000256" key="2">
    <source>
        <dbReference type="ARBA" id="ARBA00022692"/>
    </source>
</evidence>
<comment type="subcellular location">
    <subcellularLocation>
        <location evidence="1">Golgi apparatus membrane</location>
    </subcellularLocation>
</comment>
<feature type="compositionally biased region" description="Basic and acidic residues" evidence="8">
    <location>
        <begin position="685"/>
        <end position="708"/>
    </location>
</feature>
<protein>
    <recommendedName>
        <fullName evidence="12">Golgin candidate 2</fullName>
    </recommendedName>
</protein>
<dbReference type="PANTHER" id="PTHR13815:SF5">
    <property type="entry name" value="GOLGIN CANDIDATE 2"/>
    <property type="match status" value="1"/>
</dbReference>
<evidence type="ECO:0000313" key="11">
    <source>
        <dbReference type="Proteomes" id="UP000315295"/>
    </source>
</evidence>
<evidence type="ECO:0000256" key="1">
    <source>
        <dbReference type="ARBA" id="ARBA00004394"/>
    </source>
</evidence>
<sequence>MANWISSKLRAAETILQQIDQQAAESLRKNEKQIADELSLDTPTRAGGSVPLKDQLKKKTLENQISDYRGKLTSDPSLNIVSNNINVNDDGNNSNRERDIGGVLKPRKTLTDGDWTQLLSSTPNRGATSAANRGNGFPGVRGLRKDGRRQGSASSTSGLSVLEAKKNQKSGGNNVVKPARRASVGEGSKLNGKVSDGGESGYSVSNSPERASSVELKSDGKILEGRELDYRDVGLNTLEETKDKGNEENGGRFDSKELSAEVSLQSVKKDDVGSNKKLGGENVGDRLRKHESIEASRSSTSEDLKRSFTSVSDGSSESDTDTGSSSDSESEREKEERRKKREKILAEKAAAKAVEAIKEKENLVARLEGEKQSLEKILEEQVKQQAQEASKLQMTMMETMEAADLEKQKHNNTRMEAFARLAKLETSNADLAKSLANVQWNLQVEANQVAELRQQIELKEVNQEELRRKISDTHQTKLSLKKVAASKGIELEREILEAEYAFVTDKIVRLQDKAQKLEANIEMTRKEMEDPTEVEIELKRRLAQMTDHLIHKQAQVEALSSEKATLLFRIEAVSRSLDESKSLTEFSAASSRDIESGRPLFEDRIRSGRKHLGSALQQLESIFLAGVVYLRRNPTAKIWAAIYFVCLHLWVIYILMSRSQASNEMKSGAVISLENINNTAGGENVGDRLRKHESIEASRSSTSEDLKRSFTSVSDGSSESDTDTGSSSDSESEREKEERRKKREKILAEKAAAKAVEAIKEKENLVARLEGEKQSLEKILEEQVKQQAQEASKLQMTMMETMEAADLEKQKHNNTRMEAFARLAKLETSNADLAKSLANVQWNLQVEANQVAELRQQIELKEVNQEELRRKISDTHQTKLSLKKVAASKGIELEREILEAEYAFVTDKIVRLQDKAQKLEANIEMTRKEMEDPTEVEIELKRRLAQMTDHLIHKQAQVEALSSEKATLLFRIEAVSRSLDESKSLTEFSAASSRDIESGRPLFEDRIRSGRKHLGSALQQLESIFLAGVVYLRRNPTAKIWAAIYFVCLHLWVIYILMSRSQASNEMKSGAVISLENINNTAGV</sequence>
<feature type="coiled-coil region" evidence="7">
    <location>
        <begin position="837"/>
        <end position="871"/>
    </location>
</feature>
<name>A0A540NFY6_MALBA</name>
<dbReference type="GO" id="GO:0031985">
    <property type="term" value="C:Golgi cisterna"/>
    <property type="evidence" value="ECO:0007669"/>
    <property type="project" value="TreeGrafter"/>
</dbReference>
<reference evidence="10 11" key="1">
    <citation type="journal article" date="2019" name="G3 (Bethesda)">
        <title>Sequencing of a Wild Apple (Malus baccata) Genome Unravels the Differences Between Cultivated and Wild Apple Species Regarding Disease Resistance and Cold Tolerance.</title>
        <authorList>
            <person name="Chen X."/>
        </authorList>
    </citation>
    <scope>NUCLEOTIDE SEQUENCE [LARGE SCALE GENOMIC DNA]</scope>
    <source>
        <strain evidence="11">cv. Shandingzi</strain>
        <tissue evidence="10">Leaves</tissue>
    </source>
</reference>
<dbReference type="PANTHER" id="PTHR13815">
    <property type="entry name" value="GOLGIN-84"/>
    <property type="match status" value="1"/>
</dbReference>
<dbReference type="Proteomes" id="UP000315295">
    <property type="component" value="Unassembled WGS sequence"/>
</dbReference>
<dbReference type="GO" id="GO:0000301">
    <property type="term" value="P:retrograde transport, vesicle recycling within Golgi"/>
    <property type="evidence" value="ECO:0007669"/>
    <property type="project" value="TreeGrafter"/>
</dbReference>
<feature type="compositionally biased region" description="Basic and acidic residues" evidence="8">
    <location>
        <begin position="283"/>
        <end position="306"/>
    </location>
</feature>
<feature type="coiled-coil region" evidence="7">
    <location>
        <begin position="895"/>
        <end position="929"/>
    </location>
</feature>
<feature type="coiled-coil region" evidence="7">
    <location>
        <begin position="435"/>
        <end position="469"/>
    </location>
</feature>
<evidence type="ECO:0000256" key="5">
    <source>
        <dbReference type="ARBA" id="ARBA00023054"/>
    </source>
</evidence>
<feature type="region of interest" description="Disordered" evidence="8">
    <location>
        <begin position="234"/>
        <end position="342"/>
    </location>
</feature>
<feature type="compositionally biased region" description="Low complexity" evidence="8">
    <location>
        <begin position="310"/>
        <end position="327"/>
    </location>
</feature>
<evidence type="ECO:0000256" key="8">
    <source>
        <dbReference type="SAM" id="MobiDB-lite"/>
    </source>
</evidence>
<feature type="compositionally biased region" description="Basic and acidic residues" evidence="8">
    <location>
        <begin position="239"/>
        <end position="259"/>
    </location>
</feature>
<keyword evidence="6 9" id="KW-0472">Membrane</keyword>
<feature type="compositionally biased region" description="Low complexity" evidence="8">
    <location>
        <begin position="83"/>
        <end position="94"/>
    </location>
</feature>
<keyword evidence="5 7" id="KW-0175">Coiled coil</keyword>
<feature type="region of interest" description="Disordered" evidence="8">
    <location>
        <begin position="681"/>
        <end position="744"/>
    </location>
</feature>
<gene>
    <name evidence="10" type="ORF">C1H46_004519</name>
</gene>
<dbReference type="AlphaFoldDB" id="A0A540NFY6"/>
<evidence type="ECO:0000256" key="9">
    <source>
        <dbReference type="SAM" id="Phobius"/>
    </source>
</evidence>
<feature type="coiled-coil region" evidence="7">
    <location>
        <begin position="493"/>
        <end position="527"/>
    </location>
</feature>
<proteinExistence type="predicted"/>
<dbReference type="STRING" id="106549.A0A540NFY6"/>
<evidence type="ECO:0000256" key="7">
    <source>
        <dbReference type="SAM" id="Coils"/>
    </source>
</evidence>
<feature type="transmembrane region" description="Helical" evidence="9">
    <location>
        <begin position="1038"/>
        <end position="1058"/>
    </location>
</feature>
<evidence type="ECO:0000256" key="3">
    <source>
        <dbReference type="ARBA" id="ARBA00022989"/>
    </source>
</evidence>
<dbReference type="EMBL" id="VIEB01000051">
    <property type="protein sequence ID" value="TQE09941.1"/>
    <property type="molecule type" value="Genomic_DNA"/>
</dbReference>